<evidence type="ECO:0000313" key="1">
    <source>
        <dbReference type="EMBL" id="KAK8893662.1"/>
    </source>
</evidence>
<accession>A0ABR2KR95</accession>
<reference evidence="1 2" key="1">
    <citation type="submission" date="2024-04" db="EMBL/GenBank/DDBJ databases">
        <title>Tritrichomonas musculus Genome.</title>
        <authorList>
            <person name="Alves-Ferreira E."/>
            <person name="Grigg M."/>
            <person name="Lorenzi H."/>
            <person name="Galac M."/>
        </authorList>
    </citation>
    <scope>NUCLEOTIDE SEQUENCE [LARGE SCALE GENOMIC DNA]</scope>
    <source>
        <strain evidence="1 2">EAF2021</strain>
    </source>
</reference>
<protein>
    <submittedName>
        <fullName evidence="1">Uncharacterized protein</fullName>
    </submittedName>
</protein>
<evidence type="ECO:0000313" key="2">
    <source>
        <dbReference type="Proteomes" id="UP001470230"/>
    </source>
</evidence>
<organism evidence="1 2">
    <name type="scientific">Tritrichomonas musculus</name>
    <dbReference type="NCBI Taxonomy" id="1915356"/>
    <lineage>
        <taxon>Eukaryota</taxon>
        <taxon>Metamonada</taxon>
        <taxon>Parabasalia</taxon>
        <taxon>Tritrichomonadida</taxon>
        <taxon>Tritrichomonadidae</taxon>
        <taxon>Tritrichomonas</taxon>
    </lineage>
</organism>
<gene>
    <name evidence="1" type="ORF">M9Y10_022089</name>
</gene>
<dbReference type="Proteomes" id="UP001470230">
    <property type="component" value="Unassembled WGS sequence"/>
</dbReference>
<keyword evidence="2" id="KW-1185">Reference proteome</keyword>
<proteinExistence type="predicted"/>
<name>A0ABR2KR95_9EUKA</name>
<sequence>MKRYMYFDTAFDTISNINNSLYIEDNHISFSSKTKKTLVKAVVFENFFTRVYGAFYFNNLESGLSINSNKAAHFYIFDHISNHFLISATLSSPNFVPAINEIKKKEIYLSKSLGSFSAKYSNPSSLTSCLFQFGLRNDQSPMSVFSFSRGGFNFAVKGVLTDRANLVYTSILMHGIIASLKFDVSLSQLQGIECGYLYNKSNDNKKNNTLYALYNISKQNLEFGGFGLIGNKRIAASGRYEIKSKEFTTEFGGFIFDVGELRLKFNSKQQLEFLTKLSPKPWADVSFKTTSTISNAMIKSVTFGWSLDFHKDF</sequence>
<dbReference type="EMBL" id="JAPFFF010000003">
    <property type="protein sequence ID" value="KAK8893662.1"/>
    <property type="molecule type" value="Genomic_DNA"/>
</dbReference>
<comment type="caution">
    <text evidence="1">The sequence shown here is derived from an EMBL/GenBank/DDBJ whole genome shotgun (WGS) entry which is preliminary data.</text>
</comment>